<dbReference type="Proteomes" id="UP000179636">
    <property type="component" value="Unassembled WGS sequence"/>
</dbReference>
<dbReference type="EMBL" id="MLHV01000034">
    <property type="protein sequence ID" value="OHT90994.1"/>
    <property type="molecule type" value="Genomic_DNA"/>
</dbReference>
<evidence type="ECO:0000313" key="1">
    <source>
        <dbReference type="EMBL" id="OHT90994.1"/>
    </source>
</evidence>
<proteinExistence type="predicted"/>
<gene>
    <name evidence="1" type="ORF">BKG61_25745</name>
</gene>
<dbReference type="AlphaFoldDB" id="A0A1S1JTU9"/>
<name>A0A1S1JTU9_9MYCO</name>
<protein>
    <submittedName>
        <fullName evidence="1">Uncharacterized protein</fullName>
    </submittedName>
</protein>
<keyword evidence="2" id="KW-1185">Reference proteome</keyword>
<evidence type="ECO:0000313" key="2">
    <source>
        <dbReference type="Proteomes" id="UP000179636"/>
    </source>
</evidence>
<sequence>MVAEAVTRDPVSDGLDIAPSGTAHVRGCAVSSDNTTGVRPTADVPCRFDVRDLARSGYP</sequence>
<comment type="caution">
    <text evidence="1">The sequence shown here is derived from an EMBL/GenBank/DDBJ whole genome shotgun (WGS) entry which is preliminary data.</text>
</comment>
<organism evidence="1 2">
    <name type="scientific">Mycobacterium syngnathidarum</name>
    <dbReference type="NCBI Taxonomy" id="1908205"/>
    <lineage>
        <taxon>Bacteria</taxon>
        <taxon>Bacillati</taxon>
        <taxon>Actinomycetota</taxon>
        <taxon>Actinomycetes</taxon>
        <taxon>Mycobacteriales</taxon>
        <taxon>Mycobacteriaceae</taxon>
        <taxon>Mycobacterium</taxon>
    </lineage>
</organism>
<dbReference type="STRING" id="1908205.BKG60_07470"/>
<accession>A0A1Q9WED3</accession>
<reference evidence="1 2" key="1">
    <citation type="submission" date="2016-10" db="EMBL/GenBank/DDBJ databases">
        <title>Evaluation of Human, Animal and Environmental Mycobacterium chelonae Isolates by Core Genome Phylogenomic Analysis, Targeted Gene Comparison, and Anti-microbial Susceptibility Patterns: A Tale of Mistaken Identities.</title>
        <authorList>
            <person name="Fogelson S.B."/>
            <person name="Camus A.C."/>
            <person name="Lorenz W."/>
            <person name="Vasireddy R."/>
            <person name="Vasireddy S."/>
            <person name="Smith T."/>
            <person name="Brown-Elliott B.A."/>
            <person name="Wallace R.J.Jr."/>
            <person name="Hasan N.A."/>
            <person name="Reischl U."/>
            <person name="Sanchez S."/>
        </authorList>
    </citation>
    <scope>NUCLEOTIDE SEQUENCE [LARGE SCALE GENOMIC DNA]</scope>
    <source>
        <strain evidence="1 2">24999</strain>
    </source>
</reference>
<accession>A0A1S1JTU9</accession>